<evidence type="ECO:0000256" key="3">
    <source>
        <dbReference type="ARBA" id="ARBA00023163"/>
    </source>
</evidence>
<dbReference type="Proteomes" id="UP000199200">
    <property type="component" value="Unassembled WGS sequence"/>
</dbReference>
<keyword evidence="6" id="KW-1185">Reference proteome</keyword>
<dbReference type="InterPro" id="IPR008920">
    <property type="entry name" value="TF_FadR/GntR_C"/>
</dbReference>
<dbReference type="RefSeq" id="WP_092049868.1">
    <property type="nucleotide sequence ID" value="NZ_FNZF01000001.1"/>
</dbReference>
<evidence type="ECO:0000259" key="4">
    <source>
        <dbReference type="PROSITE" id="PS50949"/>
    </source>
</evidence>
<dbReference type="CDD" id="cd07377">
    <property type="entry name" value="WHTH_GntR"/>
    <property type="match status" value="1"/>
</dbReference>
<dbReference type="GO" id="GO:0003700">
    <property type="term" value="F:DNA-binding transcription factor activity"/>
    <property type="evidence" value="ECO:0007669"/>
    <property type="project" value="InterPro"/>
</dbReference>
<evidence type="ECO:0000256" key="2">
    <source>
        <dbReference type="ARBA" id="ARBA00023125"/>
    </source>
</evidence>
<proteinExistence type="predicted"/>
<evidence type="ECO:0000313" key="5">
    <source>
        <dbReference type="EMBL" id="SEI86216.1"/>
    </source>
</evidence>
<dbReference type="SMART" id="SM00345">
    <property type="entry name" value="HTH_GNTR"/>
    <property type="match status" value="1"/>
</dbReference>
<dbReference type="STRING" id="426757.SAMN04488127_0645"/>
<dbReference type="InterPro" id="IPR000524">
    <property type="entry name" value="Tscrpt_reg_HTH_GntR"/>
</dbReference>
<dbReference type="Pfam" id="PF00392">
    <property type="entry name" value="GntR"/>
    <property type="match status" value="1"/>
</dbReference>
<reference evidence="6" key="1">
    <citation type="submission" date="2016-10" db="EMBL/GenBank/DDBJ databases">
        <authorList>
            <person name="Varghese N."/>
            <person name="Submissions S."/>
        </authorList>
    </citation>
    <scope>NUCLEOTIDE SEQUENCE [LARGE SCALE GENOMIC DNA]</scope>
    <source>
        <strain evidence="6">CGMCC 1.6763</strain>
    </source>
</reference>
<dbReference type="SUPFAM" id="SSF48008">
    <property type="entry name" value="GntR ligand-binding domain-like"/>
    <property type="match status" value="1"/>
</dbReference>
<dbReference type="SUPFAM" id="SSF46785">
    <property type="entry name" value="Winged helix' DNA-binding domain"/>
    <property type="match status" value="1"/>
</dbReference>
<keyword evidence="2" id="KW-0238">DNA-binding</keyword>
<evidence type="ECO:0000256" key="1">
    <source>
        <dbReference type="ARBA" id="ARBA00023015"/>
    </source>
</evidence>
<dbReference type="SMART" id="SM00895">
    <property type="entry name" value="FCD"/>
    <property type="match status" value="1"/>
</dbReference>
<dbReference type="PROSITE" id="PS50949">
    <property type="entry name" value="HTH_GNTR"/>
    <property type="match status" value="1"/>
</dbReference>
<dbReference type="PANTHER" id="PTHR43537">
    <property type="entry name" value="TRANSCRIPTIONAL REGULATOR, GNTR FAMILY"/>
    <property type="match status" value="1"/>
</dbReference>
<keyword evidence="3" id="KW-0804">Transcription</keyword>
<dbReference type="InterPro" id="IPR036388">
    <property type="entry name" value="WH-like_DNA-bd_sf"/>
</dbReference>
<gene>
    <name evidence="5" type="ORF">SAMN04488127_0645</name>
</gene>
<organism evidence="5 6">
    <name type="scientific">Bhargavaea ginsengi</name>
    <dbReference type="NCBI Taxonomy" id="426757"/>
    <lineage>
        <taxon>Bacteria</taxon>
        <taxon>Bacillati</taxon>
        <taxon>Bacillota</taxon>
        <taxon>Bacilli</taxon>
        <taxon>Bacillales</taxon>
        <taxon>Caryophanaceae</taxon>
        <taxon>Bhargavaea</taxon>
    </lineage>
</organism>
<evidence type="ECO:0000313" key="6">
    <source>
        <dbReference type="Proteomes" id="UP000199200"/>
    </source>
</evidence>
<dbReference type="GO" id="GO:0003677">
    <property type="term" value="F:DNA binding"/>
    <property type="evidence" value="ECO:0007669"/>
    <property type="project" value="UniProtKB-KW"/>
</dbReference>
<dbReference type="AlphaFoldDB" id="A0A1H6U400"/>
<keyword evidence="1" id="KW-0805">Transcription regulation</keyword>
<feature type="domain" description="HTH gntR-type" evidence="4">
    <location>
        <begin position="1"/>
        <end position="64"/>
    </location>
</feature>
<dbReference type="Gene3D" id="1.10.10.10">
    <property type="entry name" value="Winged helix-like DNA-binding domain superfamily/Winged helix DNA-binding domain"/>
    <property type="match status" value="1"/>
</dbReference>
<accession>A0A1H6U400</accession>
<sequence>MNPYTYIKNAIIVGHYKPGTRLTEKALADELQVSRTPIREAIKQLEVDGLITPYKKRGYVVKSFSIEDIRQIYNIRALLEGYATGEAALNRTEEALGKIAYKNELYRQAIDSLNREDIETIQHIQRINQEFHSEIFLASGNEHLISMIERVVVVPIIFRSFYWYDEHQLMRSLQVHETILNAIRNHEGDRARVAMEEHIYQGRDDVIAALRKQDILSDSTSESQM</sequence>
<dbReference type="OrthoDB" id="9782299at2"/>
<protein>
    <submittedName>
        <fullName evidence="5">Transcriptional regulator, GntR family</fullName>
    </submittedName>
</protein>
<name>A0A1H6U400_9BACL</name>
<dbReference type="InterPro" id="IPR011711">
    <property type="entry name" value="GntR_C"/>
</dbReference>
<dbReference type="Gene3D" id="1.20.120.530">
    <property type="entry name" value="GntR ligand-binding domain-like"/>
    <property type="match status" value="1"/>
</dbReference>
<dbReference type="PANTHER" id="PTHR43537:SF24">
    <property type="entry name" value="GLUCONATE OPERON TRANSCRIPTIONAL REPRESSOR"/>
    <property type="match status" value="1"/>
</dbReference>
<dbReference type="EMBL" id="FNZF01000001">
    <property type="protein sequence ID" value="SEI86216.1"/>
    <property type="molecule type" value="Genomic_DNA"/>
</dbReference>
<dbReference type="PRINTS" id="PR00035">
    <property type="entry name" value="HTHGNTR"/>
</dbReference>
<dbReference type="Pfam" id="PF07729">
    <property type="entry name" value="FCD"/>
    <property type="match status" value="1"/>
</dbReference>
<dbReference type="InterPro" id="IPR036390">
    <property type="entry name" value="WH_DNA-bd_sf"/>
</dbReference>